<protein>
    <submittedName>
        <fullName evidence="2">Uncharacterized protein</fullName>
    </submittedName>
</protein>
<gene>
    <name evidence="2" type="ORF">CBA19CS42_24945</name>
</gene>
<dbReference type="RefSeq" id="WP_238214509.1">
    <property type="nucleotide sequence ID" value="NZ_BPUS01000012.1"/>
</dbReference>
<keyword evidence="1" id="KW-1133">Transmembrane helix</keyword>
<keyword evidence="1" id="KW-0812">Transmembrane</keyword>
<dbReference type="AlphaFoldDB" id="A0AA37IDT2"/>
<dbReference type="EMBL" id="BPUS01000012">
    <property type="protein sequence ID" value="GJH27827.1"/>
    <property type="molecule type" value="Genomic_DNA"/>
</dbReference>
<comment type="caution">
    <text evidence="2">The sequence shown here is derived from an EMBL/GenBank/DDBJ whole genome shotgun (WGS) entry which is preliminary data.</text>
</comment>
<organism evidence="2 3">
    <name type="scientific">Caballeronia novacaledonica</name>
    <dbReference type="NCBI Taxonomy" id="1544861"/>
    <lineage>
        <taxon>Bacteria</taxon>
        <taxon>Pseudomonadati</taxon>
        <taxon>Pseudomonadota</taxon>
        <taxon>Betaproteobacteria</taxon>
        <taxon>Burkholderiales</taxon>
        <taxon>Burkholderiaceae</taxon>
        <taxon>Caballeronia</taxon>
    </lineage>
</organism>
<name>A0AA37IDT2_9BURK</name>
<sequence length="59" mass="6571">MNRLARASALSAETAFAFLTRLPTAMLVEQEKRGSPFWVVTTVHAFYNLIALFALSQLV</sequence>
<proteinExistence type="predicted"/>
<evidence type="ECO:0000256" key="1">
    <source>
        <dbReference type="SAM" id="Phobius"/>
    </source>
</evidence>
<feature type="transmembrane region" description="Helical" evidence="1">
    <location>
        <begin position="36"/>
        <end position="55"/>
    </location>
</feature>
<evidence type="ECO:0000313" key="2">
    <source>
        <dbReference type="EMBL" id="GJH27827.1"/>
    </source>
</evidence>
<accession>A0AA37IDT2</accession>
<reference evidence="2" key="1">
    <citation type="submission" date="2022-09" db="EMBL/GenBank/DDBJ databases">
        <title>Isolation and characterization of 3-chlorobenzoate degrading bacteria from soils in Shizuoka.</title>
        <authorList>
            <person name="Ifat A."/>
            <person name="Ogawa N."/>
            <person name="Kimbara K."/>
            <person name="Moriuchi R."/>
            <person name="Dohra H."/>
            <person name="Shintani M."/>
        </authorList>
    </citation>
    <scope>NUCLEOTIDE SEQUENCE</scope>
    <source>
        <strain evidence="2">19CS4-2</strain>
    </source>
</reference>
<keyword evidence="1" id="KW-0472">Membrane</keyword>
<evidence type="ECO:0000313" key="3">
    <source>
        <dbReference type="Proteomes" id="UP001055111"/>
    </source>
</evidence>
<dbReference type="Proteomes" id="UP001055111">
    <property type="component" value="Unassembled WGS sequence"/>
</dbReference>